<dbReference type="PROSITE" id="PS51257">
    <property type="entry name" value="PROKAR_LIPOPROTEIN"/>
    <property type="match status" value="1"/>
</dbReference>
<dbReference type="EMBL" id="CADCVI010000223">
    <property type="protein sequence ID" value="CAA9489269.1"/>
    <property type="molecule type" value="Genomic_DNA"/>
</dbReference>
<proteinExistence type="predicted"/>
<sequence length="241" mass="25402">MGAKTGNERRLMKTRKFWAVLAVLVLAFALAGCSDGTGIDDEQGIGSEDALASGLDEGSDGGGRDGESRLEEGGPDDSGEVRIGGFTVQGPDDEEISIPEAELDAEDVEEYAGLVGPTLDESTQDFSSLVDTEAGLQGETTNLSLSAESVEEALETNQGALEELQNLDMAGGVGDIHDGLVDSRQRAVSAYNDINQAFVNDESSDEVAEAVEENLPEIEYANAETRAILQELERAGSGQER</sequence>
<accession>A0A6J4SDZ6</accession>
<gene>
    <name evidence="2" type="ORF">AVDCRST_MAG25-3268</name>
</gene>
<dbReference type="AlphaFoldDB" id="A0A6J4SDZ6"/>
<evidence type="ECO:0000313" key="2">
    <source>
        <dbReference type="EMBL" id="CAA9489269.1"/>
    </source>
</evidence>
<evidence type="ECO:0000256" key="1">
    <source>
        <dbReference type="SAM" id="MobiDB-lite"/>
    </source>
</evidence>
<protein>
    <submittedName>
        <fullName evidence="2">Uncharacterized protein</fullName>
    </submittedName>
</protein>
<reference evidence="2" key="1">
    <citation type="submission" date="2020-02" db="EMBL/GenBank/DDBJ databases">
        <authorList>
            <person name="Meier V. D."/>
        </authorList>
    </citation>
    <scope>NUCLEOTIDE SEQUENCE</scope>
    <source>
        <strain evidence="2">AVDCRST_MAG25</strain>
    </source>
</reference>
<name>A0A6J4SDZ6_9ACTN</name>
<feature type="region of interest" description="Disordered" evidence="1">
    <location>
        <begin position="41"/>
        <end position="96"/>
    </location>
</feature>
<feature type="compositionally biased region" description="Basic and acidic residues" evidence="1">
    <location>
        <begin position="62"/>
        <end position="72"/>
    </location>
</feature>
<organism evidence="2">
    <name type="scientific">uncultured Rubrobacteraceae bacterium</name>
    <dbReference type="NCBI Taxonomy" id="349277"/>
    <lineage>
        <taxon>Bacteria</taxon>
        <taxon>Bacillati</taxon>
        <taxon>Actinomycetota</taxon>
        <taxon>Rubrobacteria</taxon>
        <taxon>Rubrobacterales</taxon>
        <taxon>Rubrobacteraceae</taxon>
        <taxon>environmental samples</taxon>
    </lineage>
</organism>